<dbReference type="GO" id="GO:0006633">
    <property type="term" value="P:fatty acid biosynthetic process"/>
    <property type="evidence" value="ECO:0007669"/>
    <property type="project" value="InterPro"/>
</dbReference>
<dbReference type="InterPro" id="IPR049427">
    <property type="entry name" value="Acyl-ACP_TE_C"/>
</dbReference>
<dbReference type="InterPro" id="IPR002864">
    <property type="entry name" value="Acyl-ACP_thioesterase_NHD"/>
</dbReference>
<dbReference type="AlphaFoldDB" id="A0A3A4KSG4"/>
<dbReference type="EMBL" id="QZFU01000016">
    <property type="protein sequence ID" value="RJO76486.1"/>
    <property type="molecule type" value="Genomic_DNA"/>
</dbReference>
<organism evidence="3 4">
    <name type="scientific">Nocardia panacis</name>
    <dbReference type="NCBI Taxonomy" id="2340916"/>
    <lineage>
        <taxon>Bacteria</taxon>
        <taxon>Bacillati</taxon>
        <taxon>Actinomycetota</taxon>
        <taxon>Actinomycetes</taxon>
        <taxon>Mycobacteriales</taxon>
        <taxon>Nocardiaceae</taxon>
        <taxon>Nocardia</taxon>
    </lineage>
</organism>
<dbReference type="PANTHER" id="PTHR31793">
    <property type="entry name" value="4-HYDROXYBENZOYL-COA THIOESTERASE FAMILY MEMBER"/>
    <property type="match status" value="1"/>
</dbReference>
<reference evidence="3 4" key="1">
    <citation type="submission" date="2018-09" db="EMBL/GenBank/DDBJ databases">
        <title>YIM PH21274 draft genome.</title>
        <authorList>
            <person name="Miao C."/>
        </authorList>
    </citation>
    <scope>NUCLEOTIDE SEQUENCE [LARGE SCALE GENOMIC DNA]</scope>
    <source>
        <strain evidence="3 4">YIM PH 21724</strain>
    </source>
</reference>
<feature type="domain" description="Acyl-ACP thioesterase-like C-terminal" evidence="2">
    <location>
        <begin position="185"/>
        <end position="248"/>
    </location>
</feature>
<evidence type="ECO:0000313" key="4">
    <source>
        <dbReference type="Proteomes" id="UP000266677"/>
    </source>
</evidence>
<dbReference type="GO" id="GO:0047617">
    <property type="term" value="F:fatty acyl-CoA hydrolase activity"/>
    <property type="evidence" value="ECO:0007669"/>
    <property type="project" value="TreeGrafter"/>
</dbReference>
<comment type="caution">
    <text evidence="3">The sequence shown here is derived from an EMBL/GenBank/DDBJ whole genome shotgun (WGS) entry which is preliminary data.</text>
</comment>
<protein>
    <recommendedName>
        <fullName evidence="5">Acyl-[acyl-carrier-protein] thioesterase</fullName>
    </recommendedName>
</protein>
<evidence type="ECO:0000313" key="3">
    <source>
        <dbReference type="EMBL" id="RJO76486.1"/>
    </source>
</evidence>
<dbReference type="SUPFAM" id="SSF54637">
    <property type="entry name" value="Thioesterase/thiol ester dehydrase-isomerase"/>
    <property type="match status" value="2"/>
</dbReference>
<name>A0A3A4KSG4_9NOCA</name>
<dbReference type="Gene3D" id="3.10.129.10">
    <property type="entry name" value="Hotdog Thioesterase"/>
    <property type="match status" value="1"/>
</dbReference>
<dbReference type="OrthoDB" id="5242854at2"/>
<dbReference type="Proteomes" id="UP000266677">
    <property type="component" value="Unassembled WGS sequence"/>
</dbReference>
<dbReference type="Pfam" id="PF01643">
    <property type="entry name" value="Acyl-ACP_TE"/>
    <property type="match status" value="1"/>
</dbReference>
<proteinExistence type="predicted"/>
<evidence type="ECO:0008006" key="5">
    <source>
        <dbReference type="Google" id="ProtNLM"/>
    </source>
</evidence>
<dbReference type="InterPro" id="IPR050563">
    <property type="entry name" value="4-hydroxybenzoyl-CoA_TE"/>
</dbReference>
<evidence type="ECO:0000259" key="2">
    <source>
        <dbReference type="Pfam" id="PF20791"/>
    </source>
</evidence>
<evidence type="ECO:0000259" key="1">
    <source>
        <dbReference type="Pfam" id="PF01643"/>
    </source>
</evidence>
<keyword evidence="4" id="KW-1185">Reference proteome</keyword>
<feature type="domain" description="Acyl-ACP thioesterase N-terminal hotdog" evidence="1">
    <location>
        <begin position="44"/>
        <end position="162"/>
    </location>
</feature>
<gene>
    <name evidence="3" type="ORF">D5S18_09245</name>
</gene>
<sequence length="284" mass="32641">MLDPTRRVVYQAPHEVRGTTCSEGVAPVSFDQPLAPLPPEGMGFAAAWPVRVGDVDPYDRLRFDGVARYLQDIAWEELHRTFLARTDPNWIVRRTVIDVVRPILWPDEVHLLRWCSSMSTRWSNMRVRITSDKGGLIETEGFWININGSTNMPTRISDEGLAYLARSTEETRLRWRPYLTDATPPESDTDLPFPVRATDIDQYNHVNNACYWQAVEQFLVEYPKLLAAPHRAVIEYIAPVWARQHVTVRSRYEPGDVTGRPMLRLWFVVGDITTTVVRVMPLPN</sequence>
<dbReference type="PANTHER" id="PTHR31793:SF24">
    <property type="entry name" value="LONG-CHAIN ACYL-COA THIOESTERASE FADM"/>
    <property type="match status" value="1"/>
</dbReference>
<dbReference type="InterPro" id="IPR029069">
    <property type="entry name" value="HotDog_dom_sf"/>
</dbReference>
<accession>A0A3A4KSG4</accession>
<dbReference type="Pfam" id="PF20791">
    <property type="entry name" value="Acyl-ACP_TE_C"/>
    <property type="match status" value="1"/>
</dbReference>